<proteinExistence type="predicted"/>
<name>A0A8H4AK24_GIGMA</name>
<comment type="caution">
    <text evidence="1">The sequence shown here is derived from an EMBL/GenBank/DDBJ whole genome shotgun (WGS) entry which is preliminary data.</text>
</comment>
<dbReference type="Proteomes" id="UP000439903">
    <property type="component" value="Unassembled WGS sequence"/>
</dbReference>
<organism evidence="1 2">
    <name type="scientific">Gigaspora margarita</name>
    <dbReference type="NCBI Taxonomy" id="4874"/>
    <lineage>
        <taxon>Eukaryota</taxon>
        <taxon>Fungi</taxon>
        <taxon>Fungi incertae sedis</taxon>
        <taxon>Mucoromycota</taxon>
        <taxon>Glomeromycotina</taxon>
        <taxon>Glomeromycetes</taxon>
        <taxon>Diversisporales</taxon>
        <taxon>Gigasporaceae</taxon>
        <taxon>Gigaspora</taxon>
    </lineage>
</organism>
<sequence length="84" mass="9706">MSLTQRVESINIVTHKYVNSHSTLMEFFNRIQKMLASELQKAEYQDYLEGLPYNIGSLASNRVFSKLVEHLRSILTDENSESPN</sequence>
<evidence type="ECO:0000313" key="1">
    <source>
        <dbReference type="EMBL" id="KAF0504838.1"/>
    </source>
</evidence>
<dbReference type="OrthoDB" id="2314710at2759"/>
<keyword evidence="2" id="KW-1185">Reference proteome</keyword>
<dbReference type="AlphaFoldDB" id="A0A8H4AK24"/>
<reference evidence="1 2" key="1">
    <citation type="journal article" date="2019" name="Environ. Microbiol.">
        <title>At the nexus of three kingdoms: the genome of the mycorrhizal fungus Gigaspora margarita provides insights into plant, endobacterial and fungal interactions.</title>
        <authorList>
            <person name="Venice F."/>
            <person name="Ghignone S."/>
            <person name="Salvioli di Fossalunga A."/>
            <person name="Amselem J."/>
            <person name="Novero M."/>
            <person name="Xianan X."/>
            <person name="Sedzielewska Toro K."/>
            <person name="Morin E."/>
            <person name="Lipzen A."/>
            <person name="Grigoriev I.V."/>
            <person name="Henrissat B."/>
            <person name="Martin F.M."/>
            <person name="Bonfante P."/>
        </authorList>
    </citation>
    <scope>NUCLEOTIDE SEQUENCE [LARGE SCALE GENOMIC DNA]</scope>
    <source>
        <strain evidence="1 2">BEG34</strain>
    </source>
</reference>
<protein>
    <submittedName>
        <fullName evidence="1">Protein far1-related sequence 5-like</fullName>
    </submittedName>
</protein>
<gene>
    <name evidence="1" type="ORF">F8M41_019451</name>
</gene>
<accession>A0A8H4AK24</accession>
<evidence type="ECO:0000313" key="2">
    <source>
        <dbReference type="Proteomes" id="UP000439903"/>
    </source>
</evidence>
<dbReference type="EMBL" id="WTPW01000502">
    <property type="protein sequence ID" value="KAF0504838.1"/>
    <property type="molecule type" value="Genomic_DNA"/>
</dbReference>